<evidence type="ECO:0000313" key="3">
    <source>
        <dbReference type="Proteomes" id="UP001176941"/>
    </source>
</evidence>
<proteinExistence type="predicted"/>
<evidence type="ECO:0000313" key="2">
    <source>
        <dbReference type="EMBL" id="CAI9160844.1"/>
    </source>
</evidence>
<feature type="region of interest" description="Disordered" evidence="1">
    <location>
        <begin position="37"/>
        <end position="66"/>
    </location>
</feature>
<evidence type="ECO:0000256" key="1">
    <source>
        <dbReference type="SAM" id="MobiDB-lite"/>
    </source>
</evidence>
<keyword evidence="3" id="KW-1185">Reference proteome</keyword>
<protein>
    <submittedName>
        <fullName evidence="2">Uncharacterized protein</fullName>
    </submittedName>
</protein>
<organism evidence="2 3">
    <name type="scientific">Rangifer tarandus platyrhynchus</name>
    <name type="common">Svalbard reindeer</name>
    <dbReference type="NCBI Taxonomy" id="3082113"/>
    <lineage>
        <taxon>Eukaryota</taxon>
        <taxon>Metazoa</taxon>
        <taxon>Chordata</taxon>
        <taxon>Craniata</taxon>
        <taxon>Vertebrata</taxon>
        <taxon>Euteleostomi</taxon>
        <taxon>Mammalia</taxon>
        <taxon>Eutheria</taxon>
        <taxon>Laurasiatheria</taxon>
        <taxon>Artiodactyla</taxon>
        <taxon>Ruminantia</taxon>
        <taxon>Pecora</taxon>
        <taxon>Cervidae</taxon>
        <taxon>Odocoileinae</taxon>
        <taxon>Rangifer</taxon>
    </lineage>
</organism>
<sequence length="137" mass="14976">MNFPVSSLYDGGLVQTSLAELPQPRLTGELTDRKGCSIPAVADEKTGTQTKRRKEPHLAEGTERESKNADVGGAWVFPRPVVLKLLWTTKQEGEKAVITRPHFYFVKVTGFSSPPGAHASHLLSAFREQSSELSTAL</sequence>
<gene>
    <name evidence="2" type="ORF">MRATA1EN1_LOCUS9806</name>
</gene>
<dbReference type="Proteomes" id="UP001176941">
    <property type="component" value="Chromosome 2"/>
</dbReference>
<feature type="compositionally biased region" description="Basic and acidic residues" evidence="1">
    <location>
        <begin position="56"/>
        <end position="66"/>
    </location>
</feature>
<reference evidence="2" key="1">
    <citation type="submission" date="2023-04" db="EMBL/GenBank/DDBJ databases">
        <authorList>
            <consortium name="ELIXIR-Norway"/>
        </authorList>
    </citation>
    <scope>NUCLEOTIDE SEQUENCE [LARGE SCALE GENOMIC DNA]</scope>
</reference>
<dbReference type="EMBL" id="OX459938">
    <property type="protein sequence ID" value="CAI9160844.1"/>
    <property type="molecule type" value="Genomic_DNA"/>
</dbReference>
<accession>A0ABN8YM94</accession>
<name>A0ABN8YM94_RANTA</name>